<feature type="compositionally biased region" description="Acidic residues" evidence="5">
    <location>
        <begin position="1"/>
        <end position="21"/>
    </location>
</feature>
<dbReference type="GO" id="GO:0016787">
    <property type="term" value="F:hydrolase activity"/>
    <property type="evidence" value="ECO:0007669"/>
    <property type="project" value="UniProtKB-KW"/>
</dbReference>
<feature type="compositionally biased region" description="Basic and acidic residues" evidence="5">
    <location>
        <begin position="109"/>
        <end position="123"/>
    </location>
</feature>
<keyword evidence="3" id="KW-0347">Helicase</keyword>
<dbReference type="EMBL" id="CAJNON010000052">
    <property type="protein sequence ID" value="CAF0876905.1"/>
    <property type="molecule type" value="Genomic_DNA"/>
</dbReference>
<evidence type="ECO:0000313" key="10">
    <source>
        <dbReference type="Proteomes" id="UP000663891"/>
    </source>
</evidence>
<evidence type="ECO:0000256" key="5">
    <source>
        <dbReference type="SAM" id="MobiDB-lite"/>
    </source>
</evidence>
<keyword evidence="2" id="KW-0378">Hydrolase</keyword>
<dbReference type="PROSITE" id="PS51194">
    <property type="entry name" value="HELICASE_CTER"/>
    <property type="match status" value="1"/>
</dbReference>
<dbReference type="Proteomes" id="UP000663891">
    <property type="component" value="Unassembled WGS sequence"/>
</dbReference>
<evidence type="ECO:0000313" key="9">
    <source>
        <dbReference type="EMBL" id="CAF3949009.1"/>
    </source>
</evidence>
<sequence length="1200" mass="139617">MDMITDDNDNDDDDDDDDDDNNNNNNSIENKKKKKDRRNQLYYRYLTLYGASLTKTEKSKDHFGSIVVPSLKPSANTTTISESVPRHRSDSPRVARQYTAETIKAGNTRRREDEQQKQEDEIWKSRSEEIKDSIGKKNWQQAIKIIDGALPHIKLKEYQLKFLKRKLSILDKNICSITHADQAVTTSTSTTNENYQVTYLETLTSIVHLDGSVVNPWTDAATQKCMQRLMGDADVKKELWYRWQIEHIDSRLPHKEKKITDERVKDYEPDEWQVQFLNAIDRNESCLIVAPTSSGKTYASHYVIDSVLKTSDNGICVYVGPTKALVNQVYAVLYSRFATKDYSFGIFTRDFRLNVSNCRVLCTVPQCLQILLLSPSPEHQKLCNKIKYVIFDEVHCMSHDDSWETCMRLLDSPLIGLSATVNNGRTIQEWLTYIERRRYELKEASSVRRVRLIVSHKRLTDLHKYLYSKKQLHPIHPIGLMDSERLIKSGSIPNDLLLSPKETMQLYDAIKKADNFKYIPSLEHYFHDDWIIERDKFDTYSKLVCKQFNQMIQDKNFTLINSITSHLSTDLVKNDYPQPIELHNLVIDFVLTLEKNNQLPCIVFTDSRRLCKNMTEFIGGYFKTKETEIRESTSFQEEIELIKKKKRKFDRLNNLCDDKLTKEQRETLNTEREAAQLSAIEQRKLAGILPDCTLITRSPTDIESQFLERVDDQANFEFLEHMERGVAYHHAGVNKSQRTAIEALFRSGYLKVIFSTATLASGIHMPCKTVAFVKDSIWLDALYYRQASGRAGRRGFDLQGNVVFLNIPLLKIGHLTIAPVPDIYSHFPSTVTFLLRLLHLFTKSSTKENDQTVYIRSLIALECPLSLSLNNQHMATLIQIQTKFHCLYTLDFLYRLNLIDASGKLIGLGSLMTHLLPYEPANLLLSYLIEKNLFSNEDLQEDHDKQIVMVLSYLFTHLPVYADEAIYQDLMGKRRDEKYNSMLLLPGKDRISPAFRQGLNAYNNLVLFVYEQYFINVINQLRKQFPHVEQCLPLSNINFKTSDIYDPGTFEYQLHYHYTWQEKTFLTPFSGVSGISNDDYLNKYNSLSYDLAYDLDISSQIIPYFEIDNIYRCNSYAYDFYNHGSKTDIINENLIPLGDIYTVLNDFRLVLKRFEKALRIIDKKIDQSNDLETYKFFKLLHTEIKQVTKKYVKNFEKTNF</sequence>
<dbReference type="InterPro" id="IPR059032">
    <property type="entry name" value="WHD_DDX60"/>
</dbReference>
<dbReference type="InterPro" id="IPR001650">
    <property type="entry name" value="Helicase_C-like"/>
</dbReference>
<proteinExistence type="predicted"/>
<feature type="domain" description="Helicase C-terminal" evidence="7">
    <location>
        <begin position="679"/>
        <end position="854"/>
    </location>
</feature>
<evidence type="ECO:0000256" key="2">
    <source>
        <dbReference type="ARBA" id="ARBA00022801"/>
    </source>
</evidence>
<dbReference type="GO" id="GO:0004386">
    <property type="term" value="F:helicase activity"/>
    <property type="evidence" value="ECO:0007669"/>
    <property type="project" value="UniProtKB-KW"/>
</dbReference>
<evidence type="ECO:0000256" key="4">
    <source>
        <dbReference type="ARBA" id="ARBA00022840"/>
    </source>
</evidence>
<protein>
    <submittedName>
        <fullName evidence="8">Uncharacterized protein</fullName>
    </submittedName>
</protein>
<feature type="region of interest" description="Disordered" evidence="5">
    <location>
        <begin position="1"/>
        <end position="36"/>
    </location>
</feature>
<comment type="caution">
    <text evidence="8">The sequence shown here is derived from an EMBL/GenBank/DDBJ whole genome shotgun (WGS) entry which is preliminary data.</text>
</comment>
<dbReference type="PROSITE" id="PS51192">
    <property type="entry name" value="HELICASE_ATP_BIND_1"/>
    <property type="match status" value="1"/>
</dbReference>
<dbReference type="OrthoDB" id="64767at2759"/>
<accession>A0A813XYX2</accession>
<evidence type="ECO:0000256" key="1">
    <source>
        <dbReference type="ARBA" id="ARBA00022741"/>
    </source>
</evidence>
<evidence type="ECO:0000259" key="7">
    <source>
        <dbReference type="PROSITE" id="PS51194"/>
    </source>
</evidence>
<dbReference type="FunFam" id="3.40.50.300:FF:001039">
    <property type="entry name" value="ATP-dependent RNA helicase DDX60"/>
    <property type="match status" value="1"/>
</dbReference>
<organism evidence="8 10">
    <name type="scientific">Adineta steineri</name>
    <dbReference type="NCBI Taxonomy" id="433720"/>
    <lineage>
        <taxon>Eukaryota</taxon>
        <taxon>Metazoa</taxon>
        <taxon>Spiralia</taxon>
        <taxon>Gnathifera</taxon>
        <taxon>Rotifera</taxon>
        <taxon>Eurotatoria</taxon>
        <taxon>Bdelloidea</taxon>
        <taxon>Adinetida</taxon>
        <taxon>Adinetidae</taxon>
        <taxon>Adineta</taxon>
    </lineage>
</organism>
<dbReference type="GO" id="GO:0005737">
    <property type="term" value="C:cytoplasm"/>
    <property type="evidence" value="ECO:0007669"/>
    <property type="project" value="TreeGrafter"/>
</dbReference>
<evidence type="ECO:0000313" key="8">
    <source>
        <dbReference type="EMBL" id="CAF0876905.1"/>
    </source>
</evidence>
<keyword evidence="4" id="KW-0067">ATP-binding</keyword>
<keyword evidence="1" id="KW-0547">Nucleotide-binding</keyword>
<dbReference type="Proteomes" id="UP000663881">
    <property type="component" value="Unassembled WGS sequence"/>
</dbReference>
<dbReference type="InterPro" id="IPR014001">
    <property type="entry name" value="Helicase_ATP-bd"/>
</dbReference>
<dbReference type="InterPro" id="IPR052431">
    <property type="entry name" value="SKI2_subfamily_helicases"/>
</dbReference>
<dbReference type="Pfam" id="PF26076">
    <property type="entry name" value="WHD_DDX60"/>
    <property type="match status" value="1"/>
</dbReference>
<dbReference type="Pfam" id="PF00271">
    <property type="entry name" value="Helicase_C"/>
    <property type="match status" value="1"/>
</dbReference>
<name>A0A813XYX2_9BILA</name>
<feature type="domain" description="Helicase ATP-binding" evidence="6">
    <location>
        <begin position="277"/>
        <end position="439"/>
    </location>
</feature>
<evidence type="ECO:0000256" key="3">
    <source>
        <dbReference type="ARBA" id="ARBA00022806"/>
    </source>
</evidence>
<dbReference type="InterPro" id="IPR011545">
    <property type="entry name" value="DEAD/DEAH_box_helicase_dom"/>
</dbReference>
<dbReference type="Pfam" id="PF00270">
    <property type="entry name" value="DEAD"/>
    <property type="match status" value="1"/>
</dbReference>
<feature type="compositionally biased region" description="Basic and acidic residues" evidence="5">
    <location>
        <begin position="84"/>
        <end position="93"/>
    </location>
</feature>
<dbReference type="PANTHER" id="PTHR44533:SF4">
    <property type="entry name" value="DEAD_H RNA HELICASE, PUTATIVE-RELATED"/>
    <property type="match status" value="1"/>
</dbReference>
<gene>
    <name evidence="9" type="ORF">OKA104_LOCUS26839</name>
    <name evidence="8" type="ORF">VCS650_LOCUS8032</name>
</gene>
<dbReference type="PANTHER" id="PTHR44533">
    <property type="entry name" value="DEAD/H RNA HELICASE, PUTATIVE-RELATED"/>
    <property type="match status" value="1"/>
</dbReference>
<dbReference type="EMBL" id="CAJOAY010002397">
    <property type="protein sequence ID" value="CAF3949009.1"/>
    <property type="molecule type" value="Genomic_DNA"/>
</dbReference>
<dbReference type="SMART" id="SM00490">
    <property type="entry name" value="HELICc"/>
    <property type="match status" value="1"/>
</dbReference>
<evidence type="ECO:0000259" key="6">
    <source>
        <dbReference type="PROSITE" id="PS51192"/>
    </source>
</evidence>
<dbReference type="GO" id="GO:0003676">
    <property type="term" value="F:nucleic acid binding"/>
    <property type="evidence" value="ECO:0007669"/>
    <property type="project" value="InterPro"/>
</dbReference>
<dbReference type="GO" id="GO:0005524">
    <property type="term" value="F:ATP binding"/>
    <property type="evidence" value="ECO:0007669"/>
    <property type="project" value="UniProtKB-KW"/>
</dbReference>
<dbReference type="SMART" id="SM00487">
    <property type="entry name" value="DEXDc"/>
    <property type="match status" value="1"/>
</dbReference>
<dbReference type="Gene3D" id="3.40.50.300">
    <property type="entry name" value="P-loop containing nucleotide triphosphate hydrolases"/>
    <property type="match status" value="2"/>
</dbReference>
<dbReference type="SUPFAM" id="SSF52540">
    <property type="entry name" value="P-loop containing nucleoside triphosphate hydrolases"/>
    <property type="match status" value="1"/>
</dbReference>
<dbReference type="InterPro" id="IPR027417">
    <property type="entry name" value="P-loop_NTPase"/>
</dbReference>
<reference evidence="8" key="1">
    <citation type="submission" date="2021-02" db="EMBL/GenBank/DDBJ databases">
        <authorList>
            <person name="Nowell W R."/>
        </authorList>
    </citation>
    <scope>NUCLEOTIDE SEQUENCE</scope>
</reference>
<feature type="region of interest" description="Disordered" evidence="5">
    <location>
        <begin position="75"/>
        <end position="123"/>
    </location>
</feature>
<dbReference type="AlphaFoldDB" id="A0A813XYX2"/>